<protein>
    <submittedName>
        <fullName evidence="1">Jg2829 protein</fullName>
    </submittedName>
</protein>
<proteinExistence type="predicted"/>
<gene>
    <name evidence="1" type="primary">jg2829</name>
    <name evidence="1" type="ORF">PAEG_LOCUS4130</name>
</gene>
<dbReference type="Proteomes" id="UP000838756">
    <property type="component" value="Unassembled WGS sequence"/>
</dbReference>
<accession>A0A8S4QTB1</accession>
<sequence length="91" mass="10078">MNTAALHKVRTERITRESLMVLSLAVSKDVRRPMLSAPRPPAAWPHSSPRGFAEIGFARRVPGRGRGVRGAHLICSRHTIALFATALFDDY</sequence>
<evidence type="ECO:0000313" key="2">
    <source>
        <dbReference type="Proteomes" id="UP000838756"/>
    </source>
</evidence>
<comment type="caution">
    <text evidence="1">The sequence shown here is derived from an EMBL/GenBank/DDBJ whole genome shotgun (WGS) entry which is preliminary data.</text>
</comment>
<keyword evidence="2" id="KW-1185">Reference proteome</keyword>
<evidence type="ECO:0000313" key="1">
    <source>
        <dbReference type="EMBL" id="CAH2216061.1"/>
    </source>
</evidence>
<organism evidence="1 2">
    <name type="scientific">Pararge aegeria aegeria</name>
    <dbReference type="NCBI Taxonomy" id="348720"/>
    <lineage>
        <taxon>Eukaryota</taxon>
        <taxon>Metazoa</taxon>
        <taxon>Ecdysozoa</taxon>
        <taxon>Arthropoda</taxon>
        <taxon>Hexapoda</taxon>
        <taxon>Insecta</taxon>
        <taxon>Pterygota</taxon>
        <taxon>Neoptera</taxon>
        <taxon>Endopterygota</taxon>
        <taxon>Lepidoptera</taxon>
        <taxon>Glossata</taxon>
        <taxon>Ditrysia</taxon>
        <taxon>Papilionoidea</taxon>
        <taxon>Nymphalidae</taxon>
        <taxon>Satyrinae</taxon>
        <taxon>Satyrini</taxon>
        <taxon>Parargina</taxon>
        <taxon>Pararge</taxon>
    </lineage>
</organism>
<reference evidence="1" key="1">
    <citation type="submission" date="2022-03" db="EMBL/GenBank/DDBJ databases">
        <authorList>
            <person name="Lindestad O."/>
        </authorList>
    </citation>
    <scope>NUCLEOTIDE SEQUENCE</scope>
</reference>
<name>A0A8S4QTB1_9NEOP</name>
<dbReference type="EMBL" id="CAKXAJ010013833">
    <property type="protein sequence ID" value="CAH2216061.1"/>
    <property type="molecule type" value="Genomic_DNA"/>
</dbReference>
<dbReference type="AlphaFoldDB" id="A0A8S4QTB1"/>